<name>A0ABU2BNE2_9MICC</name>
<accession>A0ABU2BNE2</accession>
<evidence type="ECO:0000313" key="6">
    <source>
        <dbReference type="Proteomes" id="UP001183817"/>
    </source>
</evidence>
<evidence type="ECO:0000256" key="3">
    <source>
        <dbReference type="ARBA" id="ARBA00023002"/>
    </source>
</evidence>
<dbReference type="SUPFAM" id="SSF51735">
    <property type="entry name" value="NAD(P)-binding Rossmann-fold domains"/>
    <property type="match status" value="1"/>
</dbReference>
<dbReference type="SUPFAM" id="SSF50129">
    <property type="entry name" value="GroES-like"/>
    <property type="match status" value="1"/>
</dbReference>
<proteinExistence type="predicted"/>
<keyword evidence="3" id="KW-0560">Oxidoreductase</keyword>
<dbReference type="InterPro" id="IPR013154">
    <property type="entry name" value="ADH-like_N"/>
</dbReference>
<dbReference type="Proteomes" id="UP001183817">
    <property type="component" value="Unassembled WGS sequence"/>
</dbReference>
<keyword evidence="1" id="KW-0479">Metal-binding</keyword>
<evidence type="ECO:0000259" key="4">
    <source>
        <dbReference type="Pfam" id="PF08240"/>
    </source>
</evidence>
<dbReference type="RefSeq" id="WP_310292926.1">
    <property type="nucleotide sequence ID" value="NZ_BAAAWO010000001.1"/>
</dbReference>
<evidence type="ECO:0000256" key="2">
    <source>
        <dbReference type="ARBA" id="ARBA00022833"/>
    </source>
</evidence>
<dbReference type="InterPro" id="IPR047109">
    <property type="entry name" value="CAD-like"/>
</dbReference>
<keyword evidence="2" id="KW-0862">Zinc</keyword>
<protein>
    <submittedName>
        <fullName evidence="5">D-arabinose 1-dehydrogenase-like Zn-dependent alcohol dehydrogenase</fullName>
    </submittedName>
</protein>
<feature type="domain" description="Alcohol dehydrogenase-like N-terminal" evidence="4">
    <location>
        <begin position="57"/>
        <end position="175"/>
    </location>
</feature>
<dbReference type="Pfam" id="PF08240">
    <property type="entry name" value="ADH_N"/>
    <property type="match status" value="1"/>
</dbReference>
<dbReference type="PANTHER" id="PTHR42683">
    <property type="entry name" value="ALDEHYDE REDUCTASE"/>
    <property type="match status" value="1"/>
</dbReference>
<dbReference type="Gene3D" id="3.40.50.720">
    <property type="entry name" value="NAD(P)-binding Rossmann-like Domain"/>
    <property type="match status" value="2"/>
</dbReference>
<sequence length="311" mass="31802">MIGRPKPPGLDAAAKIRARARSRQGPAAMMPDAVSALGVRVAGGPLVPLEIRRREPGPRDVVIDILFCGLCDCDVREGRKEGPAARLPLVPGHQIVGVVARTGAGAADLEPGARVGVGALVDSCRECAPCRAGQEQLCAGSVATYGALDPRTGDYTHGGYSKRIVVDRDFVLRIPAALDLAVAASLPCAGIRAYSTLLHPGVGPGSTVGVPDPGGRGALAARLAAAMGAAVNVPAAADPLQVVIDTGPRVPSLVGSVAETRQLLEFCAKHQVAPGFELVGAQGLNKAWERILAADVQHGFVLDLATLGGND</sequence>
<dbReference type="Gene3D" id="3.90.180.10">
    <property type="entry name" value="Medium-chain alcohol dehydrogenases, catalytic domain"/>
    <property type="match status" value="2"/>
</dbReference>
<dbReference type="EMBL" id="JAVDYI010000001">
    <property type="protein sequence ID" value="MDR7360170.1"/>
    <property type="molecule type" value="Genomic_DNA"/>
</dbReference>
<evidence type="ECO:0000256" key="1">
    <source>
        <dbReference type="ARBA" id="ARBA00022723"/>
    </source>
</evidence>
<evidence type="ECO:0000313" key="5">
    <source>
        <dbReference type="EMBL" id="MDR7360170.1"/>
    </source>
</evidence>
<reference evidence="5 6" key="1">
    <citation type="submission" date="2023-07" db="EMBL/GenBank/DDBJ databases">
        <title>Sequencing the genomes of 1000 actinobacteria strains.</title>
        <authorList>
            <person name="Klenk H.-P."/>
        </authorList>
    </citation>
    <scope>NUCLEOTIDE SEQUENCE [LARGE SCALE GENOMIC DNA]</scope>
    <source>
        <strain evidence="5 6">DSM 20167</strain>
    </source>
</reference>
<gene>
    <name evidence="5" type="ORF">J2S64_003861</name>
</gene>
<dbReference type="InterPro" id="IPR036291">
    <property type="entry name" value="NAD(P)-bd_dom_sf"/>
</dbReference>
<organism evidence="5 6">
    <name type="scientific">Paeniglutamicibacter sulfureus</name>
    <dbReference type="NCBI Taxonomy" id="43666"/>
    <lineage>
        <taxon>Bacteria</taxon>
        <taxon>Bacillati</taxon>
        <taxon>Actinomycetota</taxon>
        <taxon>Actinomycetes</taxon>
        <taxon>Micrococcales</taxon>
        <taxon>Micrococcaceae</taxon>
        <taxon>Paeniglutamicibacter</taxon>
    </lineage>
</organism>
<dbReference type="InterPro" id="IPR011032">
    <property type="entry name" value="GroES-like_sf"/>
</dbReference>
<keyword evidence="6" id="KW-1185">Reference proteome</keyword>
<comment type="caution">
    <text evidence="5">The sequence shown here is derived from an EMBL/GenBank/DDBJ whole genome shotgun (WGS) entry which is preliminary data.</text>
</comment>